<keyword evidence="1" id="KW-0677">Repeat</keyword>
<dbReference type="EMBL" id="BRYA01000303">
    <property type="protein sequence ID" value="GMI46542.1"/>
    <property type="molecule type" value="Genomic_DNA"/>
</dbReference>
<dbReference type="InterPro" id="IPR050776">
    <property type="entry name" value="Ank_Repeat/CDKN_Inhibitor"/>
</dbReference>
<name>A0A9W7LED3_9STRA</name>
<gene>
    <name evidence="5" type="ORF">TrCOL_g5751</name>
</gene>
<protein>
    <submittedName>
        <fullName evidence="5">Uncharacterized protein</fullName>
    </submittedName>
</protein>
<evidence type="ECO:0000313" key="6">
    <source>
        <dbReference type="Proteomes" id="UP001165065"/>
    </source>
</evidence>
<keyword evidence="2 3" id="KW-0040">ANK repeat</keyword>
<feature type="repeat" description="ANK" evidence="3">
    <location>
        <begin position="209"/>
        <end position="237"/>
    </location>
</feature>
<dbReference type="PANTHER" id="PTHR24201">
    <property type="entry name" value="ANK_REP_REGION DOMAIN-CONTAINING PROTEIN"/>
    <property type="match status" value="1"/>
</dbReference>
<evidence type="ECO:0000256" key="1">
    <source>
        <dbReference type="ARBA" id="ARBA00022737"/>
    </source>
</evidence>
<evidence type="ECO:0000256" key="2">
    <source>
        <dbReference type="ARBA" id="ARBA00023043"/>
    </source>
</evidence>
<dbReference type="PROSITE" id="PS50088">
    <property type="entry name" value="ANK_REPEAT"/>
    <property type="match status" value="1"/>
</dbReference>
<dbReference type="InterPro" id="IPR036770">
    <property type="entry name" value="Ankyrin_rpt-contain_sf"/>
</dbReference>
<keyword evidence="6" id="KW-1185">Reference proteome</keyword>
<feature type="chain" id="PRO_5040813281" evidence="4">
    <location>
        <begin position="17"/>
        <end position="263"/>
    </location>
</feature>
<dbReference type="SMART" id="SM00248">
    <property type="entry name" value="ANK"/>
    <property type="match status" value="5"/>
</dbReference>
<evidence type="ECO:0000256" key="3">
    <source>
        <dbReference type="PROSITE-ProRule" id="PRU00023"/>
    </source>
</evidence>
<sequence>MLLLVLFGLSLSAAFAQPSRDWFLKFSDMIRDNKVDDAFFETEEAQQDPKYKDYLNTPGMGDGSFTSLQWAAKMGSKSWTVDALIDNGGDPTLAHEGTLTTPAMFAAREGNSRTLASILSKIDSPEAELSKVDEHGNTALHLAALTTGNAMAATAMFKSTPDHAFALIENGNGNTALQVASFYDSSGSFVSTMLSDDKVRKSINKPAPNGRTALHLAVSHGVKDVVEILLKSGAKLDDVAIKIAADKGHEELEEFLKGVRGEL</sequence>
<dbReference type="SUPFAM" id="SSF48403">
    <property type="entry name" value="Ankyrin repeat"/>
    <property type="match status" value="1"/>
</dbReference>
<dbReference type="Gene3D" id="1.25.40.20">
    <property type="entry name" value="Ankyrin repeat-containing domain"/>
    <property type="match status" value="1"/>
</dbReference>
<dbReference type="Proteomes" id="UP001165065">
    <property type="component" value="Unassembled WGS sequence"/>
</dbReference>
<keyword evidence="4" id="KW-0732">Signal</keyword>
<dbReference type="AlphaFoldDB" id="A0A9W7LED3"/>
<evidence type="ECO:0000313" key="5">
    <source>
        <dbReference type="EMBL" id="GMI46542.1"/>
    </source>
</evidence>
<dbReference type="PROSITE" id="PS50297">
    <property type="entry name" value="ANK_REP_REGION"/>
    <property type="match status" value="1"/>
</dbReference>
<organism evidence="5 6">
    <name type="scientific">Triparma columacea</name>
    <dbReference type="NCBI Taxonomy" id="722753"/>
    <lineage>
        <taxon>Eukaryota</taxon>
        <taxon>Sar</taxon>
        <taxon>Stramenopiles</taxon>
        <taxon>Ochrophyta</taxon>
        <taxon>Bolidophyceae</taxon>
        <taxon>Parmales</taxon>
        <taxon>Triparmaceae</taxon>
        <taxon>Triparma</taxon>
    </lineage>
</organism>
<feature type="signal peptide" evidence="4">
    <location>
        <begin position="1"/>
        <end position="16"/>
    </location>
</feature>
<comment type="caution">
    <text evidence="5">The sequence shown here is derived from an EMBL/GenBank/DDBJ whole genome shotgun (WGS) entry which is preliminary data.</text>
</comment>
<accession>A0A9W7LED3</accession>
<dbReference type="Pfam" id="PF12796">
    <property type="entry name" value="Ank_2"/>
    <property type="match status" value="2"/>
</dbReference>
<evidence type="ECO:0000256" key="4">
    <source>
        <dbReference type="SAM" id="SignalP"/>
    </source>
</evidence>
<dbReference type="OrthoDB" id="194358at2759"/>
<reference evidence="6" key="1">
    <citation type="journal article" date="2023" name="Commun. Biol.">
        <title>Genome analysis of Parmales, the sister group of diatoms, reveals the evolutionary specialization of diatoms from phago-mixotrophs to photoautotrophs.</title>
        <authorList>
            <person name="Ban H."/>
            <person name="Sato S."/>
            <person name="Yoshikawa S."/>
            <person name="Yamada K."/>
            <person name="Nakamura Y."/>
            <person name="Ichinomiya M."/>
            <person name="Sato N."/>
            <person name="Blanc-Mathieu R."/>
            <person name="Endo H."/>
            <person name="Kuwata A."/>
            <person name="Ogata H."/>
        </authorList>
    </citation>
    <scope>NUCLEOTIDE SEQUENCE [LARGE SCALE GENOMIC DNA]</scope>
</reference>
<proteinExistence type="predicted"/>
<dbReference type="InterPro" id="IPR002110">
    <property type="entry name" value="Ankyrin_rpt"/>
</dbReference>